<dbReference type="GO" id="GO:0003677">
    <property type="term" value="F:DNA binding"/>
    <property type="evidence" value="ECO:0007669"/>
    <property type="project" value="InterPro"/>
</dbReference>
<dbReference type="InterPro" id="IPR001387">
    <property type="entry name" value="Cro/C1-type_HTH"/>
</dbReference>
<dbReference type="SMART" id="SM00530">
    <property type="entry name" value="HTH_XRE"/>
    <property type="match status" value="1"/>
</dbReference>
<dbReference type="PROSITE" id="PS50943">
    <property type="entry name" value="HTH_CROC1"/>
    <property type="match status" value="1"/>
</dbReference>
<organism evidence="2 3">
    <name type="scientific">Microlunatus soli</name>
    <dbReference type="NCBI Taxonomy" id="630515"/>
    <lineage>
        <taxon>Bacteria</taxon>
        <taxon>Bacillati</taxon>
        <taxon>Actinomycetota</taxon>
        <taxon>Actinomycetes</taxon>
        <taxon>Propionibacteriales</taxon>
        <taxon>Propionibacteriaceae</taxon>
        <taxon>Microlunatus</taxon>
    </lineage>
</organism>
<dbReference type="RefSeq" id="WP_197679810.1">
    <property type="nucleotide sequence ID" value="NZ_LT629772.1"/>
</dbReference>
<dbReference type="AlphaFoldDB" id="A0A1H1Y546"/>
<dbReference type="InterPro" id="IPR041413">
    <property type="entry name" value="MLTR_LBD"/>
</dbReference>
<dbReference type="InterPro" id="IPR010982">
    <property type="entry name" value="Lambda_DNA-bd_dom_sf"/>
</dbReference>
<dbReference type="Pfam" id="PF17765">
    <property type="entry name" value="MLTR_LBD"/>
    <property type="match status" value="1"/>
</dbReference>
<proteinExistence type="predicted"/>
<name>A0A1H1Y546_9ACTN</name>
<gene>
    <name evidence="2" type="ORF">SAMN04489812_4395</name>
</gene>
<dbReference type="EMBL" id="LT629772">
    <property type="protein sequence ID" value="SDT16502.1"/>
    <property type="molecule type" value="Genomic_DNA"/>
</dbReference>
<dbReference type="PANTHER" id="PTHR35010">
    <property type="entry name" value="BLL4672 PROTEIN-RELATED"/>
    <property type="match status" value="1"/>
</dbReference>
<dbReference type="STRING" id="630515.SAMN04489812_4395"/>
<dbReference type="Pfam" id="PF13560">
    <property type="entry name" value="HTH_31"/>
    <property type="match status" value="1"/>
</dbReference>
<dbReference type="PANTHER" id="PTHR35010:SF2">
    <property type="entry name" value="BLL4672 PROTEIN"/>
    <property type="match status" value="1"/>
</dbReference>
<sequence length="289" mass="31985">MGDNTTDAITPFLKARRAALDPRDLGFDDGPPRRRVHGLRREEVAQRAGISVDYYTRIEQGRAHGMSDSVLDAIARALRLTAGEHSYLRNITRPAQHGDHEHSCELADHPRPIVPAAAQDLLDALDPASPAMIYGPGHDLLAWNRSGGVVTFDLERIEEAELNSALLIFNDPGARELFPDWQLHADETVATLRGDLGRQTSPSRLNAVIHRLHTENADFRRAWEAQRVAEQSHGHKRIRNPHVGDLDVTFQAFPIPAAPHLRLCVYTAPAGSVTAERLQRLAALVPEPV</sequence>
<keyword evidence="3" id="KW-1185">Reference proteome</keyword>
<accession>A0A1H1Y546</accession>
<evidence type="ECO:0000259" key="1">
    <source>
        <dbReference type="PROSITE" id="PS50943"/>
    </source>
</evidence>
<dbReference type="Gene3D" id="1.10.260.40">
    <property type="entry name" value="lambda repressor-like DNA-binding domains"/>
    <property type="match status" value="1"/>
</dbReference>
<feature type="domain" description="HTH cro/C1-type" evidence="1">
    <location>
        <begin position="34"/>
        <end position="85"/>
    </location>
</feature>
<dbReference type="SUPFAM" id="SSF47413">
    <property type="entry name" value="lambda repressor-like DNA-binding domains"/>
    <property type="match status" value="1"/>
</dbReference>
<reference evidence="2 3" key="1">
    <citation type="submission" date="2016-10" db="EMBL/GenBank/DDBJ databases">
        <authorList>
            <person name="de Groot N.N."/>
        </authorList>
    </citation>
    <scope>NUCLEOTIDE SEQUENCE [LARGE SCALE GENOMIC DNA]</scope>
    <source>
        <strain evidence="2 3">DSM 21800</strain>
    </source>
</reference>
<dbReference type="Gene3D" id="3.30.450.180">
    <property type="match status" value="1"/>
</dbReference>
<dbReference type="CDD" id="cd00093">
    <property type="entry name" value="HTH_XRE"/>
    <property type="match status" value="1"/>
</dbReference>
<dbReference type="Proteomes" id="UP000199103">
    <property type="component" value="Chromosome I"/>
</dbReference>
<protein>
    <submittedName>
        <fullName evidence="2">Helix-turn-helix domain-containing protein</fullName>
    </submittedName>
</protein>
<evidence type="ECO:0000313" key="3">
    <source>
        <dbReference type="Proteomes" id="UP000199103"/>
    </source>
</evidence>
<evidence type="ECO:0000313" key="2">
    <source>
        <dbReference type="EMBL" id="SDT16502.1"/>
    </source>
</evidence>